<feature type="compositionally biased region" description="Basic and acidic residues" evidence="3">
    <location>
        <begin position="16"/>
        <end position="30"/>
    </location>
</feature>
<evidence type="ECO:0000256" key="3">
    <source>
        <dbReference type="SAM" id="MobiDB-lite"/>
    </source>
</evidence>
<comment type="subcellular location">
    <subcellularLocation>
        <location evidence="1">Nucleus</location>
    </subcellularLocation>
</comment>
<reference evidence="5 6" key="1">
    <citation type="submission" date="2023-10" db="EMBL/GenBank/DDBJ databases">
        <title>Chromosome-scale genome assembly provides insights into flower coloration mechanisms of Canna indica.</title>
        <authorList>
            <person name="Li C."/>
        </authorList>
    </citation>
    <scope>NUCLEOTIDE SEQUENCE [LARGE SCALE GENOMIC DNA]</scope>
    <source>
        <tissue evidence="5">Flower</tissue>
    </source>
</reference>
<evidence type="ECO:0000259" key="4">
    <source>
        <dbReference type="Pfam" id="PF13934"/>
    </source>
</evidence>
<keyword evidence="2" id="KW-0539">Nucleus</keyword>
<dbReference type="InterPro" id="IPR044718">
    <property type="entry name" value="HOS1"/>
</dbReference>
<dbReference type="PANTHER" id="PTHR47358">
    <property type="entry name" value="E3 UBIQUITIN-PROTEIN LIGASE HOS1"/>
    <property type="match status" value="1"/>
</dbReference>
<evidence type="ECO:0000256" key="2">
    <source>
        <dbReference type="ARBA" id="ARBA00023242"/>
    </source>
</evidence>
<dbReference type="InterPro" id="IPR025151">
    <property type="entry name" value="ELYS_dom"/>
</dbReference>
<dbReference type="AlphaFoldDB" id="A0AAQ3L113"/>
<dbReference type="GO" id="GO:0004842">
    <property type="term" value="F:ubiquitin-protein transferase activity"/>
    <property type="evidence" value="ECO:0007669"/>
    <property type="project" value="InterPro"/>
</dbReference>
<dbReference type="Proteomes" id="UP001327560">
    <property type="component" value="Chromosome 9"/>
</dbReference>
<feature type="region of interest" description="Disordered" evidence="3">
    <location>
        <begin position="702"/>
        <end position="732"/>
    </location>
</feature>
<dbReference type="PANTHER" id="PTHR47358:SF2">
    <property type="entry name" value="E3 UBIQUITIN-PROTEIN LIGASE HOS1"/>
    <property type="match status" value="1"/>
</dbReference>
<feature type="domain" description="ELYS-like" evidence="4">
    <location>
        <begin position="336"/>
        <end position="620"/>
    </location>
</feature>
<feature type="compositionally biased region" description="Polar residues" evidence="3">
    <location>
        <begin position="716"/>
        <end position="732"/>
    </location>
</feature>
<keyword evidence="6" id="KW-1185">Reference proteome</keyword>
<dbReference type="Pfam" id="PF13934">
    <property type="entry name" value="ELYS"/>
    <property type="match status" value="1"/>
</dbReference>
<dbReference type="GO" id="GO:0016567">
    <property type="term" value="P:protein ubiquitination"/>
    <property type="evidence" value="ECO:0007669"/>
    <property type="project" value="InterPro"/>
</dbReference>
<gene>
    <name evidence="5" type="ORF">Cni_G27356</name>
</gene>
<evidence type="ECO:0000256" key="1">
    <source>
        <dbReference type="ARBA" id="ARBA00004123"/>
    </source>
</evidence>
<sequence length="989" mass="111262">MELLRSEKPPSSLELGDAHRNRRSYLDRPPSDYGSKAVQDALEHLASINLLELCNEAKIERCRATRDLSSCGRCVQHVLSSCGHASLCEECSKRCDACPICRTLVPNNGCQLHLRLYYECIEVGLISKQHDDRSQEREVSREHMSDEIQRLYSLFDVALENNLVSLICHYVMDVCMNENAVSSDPVFAFLLDEVVVKDWCKWKFRNIVFNLRGIYNRGTEEMKSSLCLMQKLALHLGGLSNVLEVMASSFKETFAAQLNDLHHLLENVLKTKQHLEVMIWCTSHQFLQDVQSRFSNSDSSRSWNMEVCERKSAAVRRSWAECSSTLVDSARFFDSTLFIEDALTNLGIEESCALRGEEVDISCLQDESSPLLFLSKIDTSGTGCYYPFQSLRAAADVLFLRGTSDMVVAKQAILLYYLFDRHWTKPDAEWKYIVDDFAVVFGIPKQSLQESLVFYLLDDHTLQALQEAICLLPEIACPDTHPKIAQVLIERECPDVALSVLRCSGRDGCCTGTNSEKDCSQDILLGEAVIAVRVRIECGLLTEAFMLQRMHFSKAKEKSLKHGLNKGFSNSSSNDFPAYLTEVLVTEICHHCIRRNLVDRMIELPWNSVEEKYLHKCLLDYASQNPSSTCGSLLVVFYLQRHRYKEAYQVNCHLENMEQNSLESVNEDVASRIHPLSQWRAGLIDKCLSLLPEVQRQKVLTGNVSDNGHSSPDDVQMSSLSDSSNGQQNPAALYNSSINTSILLQTNSRKFNAPAASPMHNDSSQFGGKAPSVLQRKLLSSFESPSANTKAITTNRVSSSYPLNGENPFSNGANLRETMLQTDFRRAIEHVDSRRSMKFRRTPKAKLAKAINSSAVKLLPNEYQFHGERSFDVGPVEFTGQAENMQAVSPRVMLEDNSPNGFLSRSNHNQIPSSGNYNLQDGETVISKEPCAYPWSFGNRDAPGDKNFTVGARWRSDESSEEEDFNSVSKYIVTGASLTSKRQAGFSRR</sequence>
<protein>
    <submittedName>
        <fullName evidence="5">E3 ubiquitin-protein ligase</fullName>
    </submittedName>
</protein>
<evidence type="ECO:0000313" key="6">
    <source>
        <dbReference type="Proteomes" id="UP001327560"/>
    </source>
</evidence>
<name>A0AAQ3L113_9LILI</name>
<evidence type="ECO:0000313" key="5">
    <source>
        <dbReference type="EMBL" id="WOL18559.1"/>
    </source>
</evidence>
<feature type="region of interest" description="Disordered" evidence="3">
    <location>
        <begin position="1"/>
        <end position="32"/>
    </location>
</feature>
<accession>A0AAQ3L113</accession>
<dbReference type="GO" id="GO:0005634">
    <property type="term" value="C:nucleus"/>
    <property type="evidence" value="ECO:0007669"/>
    <property type="project" value="UniProtKB-SubCell"/>
</dbReference>
<dbReference type="EMBL" id="CP136898">
    <property type="protein sequence ID" value="WOL18559.1"/>
    <property type="molecule type" value="Genomic_DNA"/>
</dbReference>
<organism evidence="5 6">
    <name type="scientific">Canna indica</name>
    <name type="common">Indian-shot</name>
    <dbReference type="NCBI Taxonomy" id="4628"/>
    <lineage>
        <taxon>Eukaryota</taxon>
        <taxon>Viridiplantae</taxon>
        <taxon>Streptophyta</taxon>
        <taxon>Embryophyta</taxon>
        <taxon>Tracheophyta</taxon>
        <taxon>Spermatophyta</taxon>
        <taxon>Magnoliopsida</taxon>
        <taxon>Liliopsida</taxon>
        <taxon>Zingiberales</taxon>
        <taxon>Cannaceae</taxon>
        <taxon>Canna</taxon>
    </lineage>
</organism>
<proteinExistence type="predicted"/>